<proteinExistence type="predicted"/>
<evidence type="ECO:0000313" key="1">
    <source>
        <dbReference type="EMBL" id="CAE0139749.1"/>
    </source>
</evidence>
<protein>
    <submittedName>
        <fullName evidence="1">Uncharacterized protein</fullName>
    </submittedName>
</protein>
<dbReference type="AlphaFoldDB" id="A0A7S3BMW7"/>
<gene>
    <name evidence="1" type="ORF">HERI1096_LOCUS32924</name>
</gene>
<organism evidence="1">
    <name type="scientific">Haptolina ericina</name>
    <dbReference type="NCBI Taxonomy" id="156174"/>
    <lineage>
        <taxon>Eukaryota</taxon>
        <taxon>Haptista</taxon>
        <taxon>Haptophyta</taxon>
        <taxon>Prymnesiophyceae</taxon>
        <taxon>Prymnesiales</taxon>
        <taxon>Prymnesiaceae</taxon>
        <taxon>Haptolina</taxon>
    </lineage>
</organism>
<name>A0A7S3BMW7_9EUKA</name>
<sequence>MNPSQEWPQSPKCWPHILDGLVCCRPGYLNNGGLVATASTLRSDWNHAHSNASSCAAMCMRVQRCTWFTFQQHSSTACTLCASCTASRKTANVSSACVHREATVPAGKAANRSLARSTPHHQHKVAAIVPALILAETRQRYERAAEQATLAGLHPVWLPGVFGNASSCWSQLAAQHKST</sequence>
<dbReference type="EMBL" id="HBHX01059564">
    <property type="protein sequence ID" value="CAE0139749.1"/>
    <property type="molecule type" value="Transcribed_RNA"/>
</dbReference>
<accession>A0A7S3BMW7</accession>
<reference evidence="1" key="1">
    <citation type="submission" date="2021-01" db="EMBL/GenBank/DDBJ databases">
        <authorList>
            <person name="Corre E."/>
            <person name="Pelletier E."/>
            <person name="Niang G."/>
            <person name="Scheremetjew M."/>
            <person name="Finn R."/>
            <person name="Kale V."/>
            <person name="Holt S."/>
            <person name="Cochrane G."/>
            <person name="Meng A."/>
            <person name="Brown T."/>
            <person name="Cohen L."/>
        </authorList>
    </citation>
    <scope>NUCLEOTIDE SEQUENCE</scope>
    <source>
        <strain evidence="1">CCMP281</strain>
    </source>
</reference>